<proteinExistence type="predicted"/>
<reference evidence="1 2" key="1">
    <citation type="journal article" date="2015" name="Genome Announc.">
        <title>Complete genome sequences for 35 biothreat assay-relevant bacillus species.</title>
        <authorList>
            <person name="Johnson S.L."/>
            <person name="Daligault H.E."/>
            <person name="Davenport K.W."/>
            <person name="Jaissle J."/>
            <person name="Frey K.G."/>
            <person name="Ladner J.T."/>
            <person name="Broomall S.M."/>
            <person name="Bishop-Lilly K.A."/>
            <person name="Bruce D.C."/>
            <person name="Gibbons H.S."/>
            <person name="Coyne S.R."/>
            <person name="Lo C.C."/>
            <person name="Meincke L."/>
            <person name="Munk A.C."/>
            <person name="Koroleva G.I."/>
            <person name="Rosenzweig C.N."/>
            <person name="Palacios G.F."/>
            <person name="Redden C.L."/>
            <person name="Minogue T.D."/>
            <person name="Chain P.S."/>
        </authorList>
    </citation>
    <scope>NUCLEOTIDE SEQUENCE [LARGE SCALE GENOMIC DNA]</scope>
    <source>
        <strain evidence="2">ATCC 14581 / DSM 32 / JCM 2506 / NBRC 15308 / NCIMB 9376 / NCTC 10342 / NRRL B-14308 / VKM B-512</strain>
    </source>
</reference>
<evidence type="ECO:0000313" key="1">
    <source>
        <dbReference type="EMBL" id="AJI20316.1"/>
    </source>
</evidence>
<dbReference type="RefSeq" id="WP_034651339.1">
    <property type="nucleotide sequence ID" value="NZ_BCVB01000010.1"/>
</dbReference>
<name>A0A0B6A9U1_PRIM2</name>
<gene>
    <name evidence="1" type="ORF">BG04_5195</name>
</gene>
<dbReference type="Proteomes" id="UP000031829">
    <property type="component" value="Chromosome"/>
</dbReference>
<protein>
    <submittedName>
        <fullName evidence="1">Putative membrane protein</fullName>
    </submittedName>
</protein>
<dbReference type="KEGG" id="bmeg:BG04_5195"/>
<organism evidence="1 2">
    <name type="scientific">Priestia megaterium (strain ATCC 14581 / DSM 32 / CCUG 1817 / JCM 2506 / NBRC 15308 / NCIMB 9376 / NCTC 10342 / NRRL B-14308 / VKM B-512 / Ford 19)</name>
    <name type="common">Bacillus megaterium</name>
    <dbReference type="NCBI Taxonomy" id="1348623"/>
    <lineage>
        <taxon>Bacteria</taxon>
        <taxon>Bacillati</taxon>
        <taxon>Bacillota</taxon>
        <taxon>Bacilli</taxon>
        <taxon>Bacillales</taxon>
        <taxon>Bacillaceae</taxon>
        <taxon>Priestia</taxon>
    </lineage>
</organism>
<dbReference type="HOGENOM" id="CLU_112019_0_0_9"/>
<evidence type="ECO:0000313" key="2">
    <source>
        <dbReference type="Proteomes" id="UP000031829"/>
    </source>
</evidence>
<accession>A0A0B6A9U1</accession>
<sequence>MSYERYWGNIHEQSDKLQELLSSYWHQYSDFGNWQFWVVLASLVLPLVLLYFTVDWTRIFEVFFFGYTVHMLWAYIDIALGRSGHLRHTFFLTPLLPNATNITASILPVGFLLLYQYCTNRQKNFYLYTILLSAVFSFGLAPLEHHFKFIDSEKGMSLFYIFLIDIGITLVAYWVTRLLVKAKAAAYRKAEKER</sequence>
<dbReference type="AlphaFoldDB" id="A0A0B6A9U1"/>
<dbReference type="EMBL" id="CP009920">
    <property type="protein sequence ID" value="AJI20316.1"/>
    <property type="molecule type" value="Genomic_DNA"/>
</dbReference>
<dbReference type="GeneID" id="93643153"/>